<proteinExistence type="predicted"/>
<organism evidence="1 2">
    <name type="scientific">Aliiroseovarius salicola</name>
    <dbReference type="NCBI Taxonomy" id="3009082"/>
    <lineage>
        <taxon>Bacteria</taxon>
        <taxon>Pseudomonadati</taxon>
        <taxon>Pseudomonadota</taxon>
        <taxon>Alphaproteobacteria</taxon>
        <taxon>Rhodobacterales</taxon>
        <taxon>Paracoccaceae</taxon>
        <taxon>Aliiroseovarius</taxon>
    </lineage>
</organism>
<protein>
    <submittedName>
        <fullName evidence="1">Uncharacterized protein</fullName>
    </submittedName>
</protein>
<dbReference type="Proteomes" id="UP001528040">
    <property type="component" value="Unassembled WGS sequence"/>
</dbReference>
<accession>A0ABT4W1R3</accession>
<dbReference type="RefSeq" id="WP_271054149.1">
    <property type="nucleotide sequence ID" value="NZ_JAQIIO010000004.1"/>
</dbReference>
<keyword evidence="2" id="KW-1185">Reference proteome</keyword>
<evidence type="ECO:0000313" key="2">
    <source>
        <dbReference type="Proteomes" id="UP001528040"/>
    </source>
</evidence>
<gene>
    <name evidence="1" type="ORF">O2N63_10175</name>
</gene>
<name>A0ABT4W1R3_9RHOB</name>
<dbReference type="EMBL" id="JAQIIO010000004">
    <property type="protein sequence ID" value="MDA5094451.1"/>
    <property type="molecule type" value="Genomic_DNA"/>
</dbReference>
<evidence type="ECO:0000313" key="1">
    <source>
        <dbReference type="EMBL" id="MDA5094451.1"/>
    </source>
</evidence>
<comment type="caution">
    <text evidence="1">The sequence shown here is derived from an EMBL/GenBank/DDBJ whole genome shotgun (WGS) entry which is preliminary data.</text>
</comment>
<sequence>MATYAVQFYDLDPWGVIPTSTGNSFTWSGPATADGSAVITDNEAGVEGLTLDDDSLGGVTATADVTIGSDTSTGSTVDAARVWTLRDTVTGEEFQVVEFDVEQWDASGDYTLSESALIPGRTYEVVDYDSNPDASAGDIAFSYSDHFLGDDLLIRTK</sequence>
<reference evidence="1 2" key="1">
    <citation type="submission" date="2023-01" db="EMBL/GenBank/DDBJ databases">
        <authorList>
            <person name="Yoon J.-W."/>
        </authorList>
    </citation>
    <scope>NUCLEOTIDE SEQUENCE [LARGE SCALE GENOMIC DNA]</scope>
    <source>
        <strain evidence="1 2">KMU-50</strain>
    </source>
</reference>